<reference evidence="1 2" key="1">
    <citation type="submission" date="2021-08" db="EMBL/GenBank/DDBJ databases">
        <title>Complete genome sequence of Leptospira kobayashii strain E30.</title>
        <authorList>
            <person name="Nakao R."/>
            <person name="Nakamura S."/>
            <person name="Masuzawa T."/>
            <person name="Koizumi N."/>
        </authorList>
    </citation>
    <scope>NUCLEOTIDE SEQUENCE [LARGE SCALE GENOMIC DNA]</scope>
    <source>
        <strain evidence="1 2">E30</strain>
    </source>
</reference>
<sequence length="43" mass="5250">MRQFEKNMLKKNDEEGLSYFYILSEIIIEAWADYSNKKINTKF</sequence>
<accession>A0ABM7UMF9</accession>
<keyword evidence="2" id="KW-1185">Reference proteome</keyword>
<evidence type="ECO:0000313" key="1">
    <source>
        <dbReference type="EMBL" id="BDA80249.1"/>
    </source>
</evidence>
<dbReference type="EMBL" id="AP025028">
    <property type="protein sequence ID" value="BDA80249.1"/>
    <property type="molecule type" value="Genomic_DNA"/>
</dbReference>
<proteinExistence type="predicted"/>
<organism evidence="1 2">
    <name type="scientific">Leptospira kobayashii</name>
    <dbReference type="NCBI Taxonomy" id="1917830"/>
    <lineage>
        <taxon>Bacteria</taxon>
        <taxon>Pseudomonadati</taxon>
        <taxon>Spirochaetota</taxon>
        <taxon>Spirochaetia</taxon>
        <taxon>Leptospirales</taxon>
        <taxon>Leptospiraceae</taxon>
        <taxon>Leptospira</taxon>
    </lineage>
</organism>
<protein>
    <submittedName>
        <fullName evidence="1">Uncharacterized protein</fullName>
    </submittedName>
</protein>
<dbReference type="Proteomes" id="UP000245263">
    <property type="component" value="Chromosome 1"/>
</dbReference>
<gene>
    <name evidence="1" type="ORF">LPTSP3_g31790</name>
</gene>
<evidence type="ECO:0000313" key="2">
    <source>
        <dbReference type="Proteomes" id="UP000245263"/>
    </source>
</evidence>
<name>A0ABM7UMF9_9LEPT</name>